<organism evidence="2 3">
    <name type="scientific">Kribbella albertanoniae</name>
    <dbReference type="NCBI Taxonomy" id="1266829"/>
    <lineage>
        <taxon>Bacteria</taxon>
        <taxon>Bacillati</taxon>
        <taxon>Actinomycetota</taxon>
        <taxon>Actinomycetes</taxon>
        <taxon>Propionibacteriales</taxon>
        <taxon>Kribbellaceae</taxon>
        <taxon>Kribbella</taxon>
    </lineage>
</organism>
<dbReference type="InterPro" id="IPR016181">
    <property type="entry name" value="Acyl_CoA_acyltransferase"/>
</dbReference>
<accession>A0A4R4QJR8</accession>
<dbReference type="EMBL" id="SMKA01000002">
    <property type="protein sequence ID" value="TDC35462.1"/>
    <property type="molecule type" value="Genomic_DNA"/>
</dbReference>
<evidence type="ECO:0000313" key="2">
    <source>
        <dbReference type="EMBL" id="TDC35462.1"/>
    </source>
</evidence>
<name>A0A4R4QJR8_9ACTN</name>
<evidence type="ECO:0000313" key="3">
    <source>
        <dbReference type="Proteomes" id="UP000295075"/>
    </source>
</evidence>
<sequence length="249" mass="27392">MTMGYSWVDRDPVVALVEQLEAEFLFRSVDPVKELLGITTHRIEDGVVVSMRKDLNGWGNRALGFTSVTESLVERLLGIYTEEVVSDATLQFAPDLLPMNWRSIAARYGLVIGAEDLKLIARIDRTQVEVPETTLRVAEVAPAVEHADFRSFAAWENDEMIALGNLFVLGDDGLLTTTTSLQGRRRRRAESAVAAAVMAAARSMGCRLLVAGTAAPGPDRMAPSLNNLLRLGFEPAYVRSDWNWCALAQ</sequence>
<comment type="caution">
    <text evidence="2">The sequence shown here is derived from an EMBL/GenBank/DDBJ whole genome shotgun (WGS) entry which is preliminary data.</text>
</comment>
<reference evidence="2 3" key="1">
    <citation type="submission" date="2019-03" db="EMBL/GenBank/DDBJ databases">
        <title>Draft genome sequences of novel Actinobacteria.</title>
        <authorList>
            <person name="Sahin N."/>
            <person name="Ay H."/>
            <person name="Saygin H."/>
        </authorList>
    </citation>
    <scope>NUCLEOTIDE SEQUENCE [LARGE SCALE GENOMIC DNA]</scope>
    <source>
        <strain evidence="2 3">JCM 30547</strain>
    </source>
</reference>
<dbReference type="Gene3D" id="3.40.630.30">
    <property type="match status" value="1"/>
</dbReference>
<proteinExistence type="predicted"/>
<dbReference type="Proteomes" id="UP000295075">
    <property type="component" value="Unassembled WGS sequence"/>
</dbReference>
<dbReference type="RefSeq" id="WP_132400199.1">
    <property type="nucleotide sequence ID" value="NZ_SMKA01000002.1"/>
</dbReference>
<dbReference type="PROSITE" id="PS51186">
    <property type="entry name" value="GNAT"/>
    <property type="match status" value="1"/>
</dbReference>
<feature type="domain" description="N-acetyltransferase" evidence="1">
    <location>
        <begin position="99"/>
        <end position="249"/>
    </location>
</feature>
<dbReference type="InterPro" id="IPR000182">
    <property type="entry name" value="GNAT_dom"/>
</dbReference>
<protein>
    <recommendedName>
        <fullName evidence="1">N-acetyltransferase domain-containing protein</fullName>
    </recommendedName>
</protein>
<dbReference type="AlphaFoldDB" id="A0A4R4QJR8"/>
<dbReference type="GO" id="GO:0016747">
    <property type="term" value="F:acyltransferase activity, transferring groups other than amino-acyl groups"/>
    <property type="evidence" value="ECO:0007669"/>
    <property type="project" value="InterPro"/>
</dbReference>
<dbReference type="SUPFAM" id="SSF55729">
    <property type="entry name" value="Acyl-CoA N-acyltransferases (Nat)"/>
    <property type="match status" value="1"/>
</dbReference>
<gene>
    <name evidence="2" type="ORF">E1261_00940</name>
</gene>
<evidence type="ECO:0000259" key="1">
    <source>
        <dbReference type="PROSITE" id="PS51186"/>
    </source>
</evidence>
<keyword evidence="3" id="KW-1185">Reference proteome</keyword>
<dbReference type="OrthoDB" id="4712828at2"/>